<dbReference type="Pfam" id="PF20648">
    <property type="entry name" value="DUF6809"/>
    <property type="match status" value="1"/>
</dbReference>
<proteinExistence type="predicted"/>
<accession>A0A9X8UL71</accession>
<dbReference type="EMBL" id="SLUK01000001">
    <property type="protein sequence ID" value="TCL45106.1"/>
    <property type="molecule type" value="Genomic_DNA"/>
</dbReference>
<dbReference type="Proteomes" id="UP000294682">
    <property type="component" value="Unassembled WGS sequence"/>
</dbReference>
<protein>
    <submittedName>
        <fullName evidence="1">Uncharacterized protein</fullName>
    </submittedName>
</protein>
<comment type="caution">
    <text evidence="1">The sequence shown here is derived from an EMBL/GenBank/DDBJ whole genome shotgun (WGS) entry which is preliminary data.</text>
</comment>
<name>A0A9X8UL71_9FIRM</name>
<dbReference type="OrthoDB" id="2084615at2"/>
<reference evidence="1 2" key="1">
    <citation type="submission" date="2019-03" db="EMBL/GenBank/DDBJ databases">
        <title>Genomic Encyclopedia of Type Strains, Phase IV (KMG-IV): sequencing the most valuable type-strain genomes for metagenomic binning, comparative biology and taxonomic classification.</title>
        <authorList>
            <person name="Goeker M."/>
        </authorList>
    </citation>
    <scope>NUCLEOTIDE SEQUENCE [LARGE SCALE GENOMIC DNA]</scope>
    <source>
        <strain evidence="1 2">DSM 100433</strain>
    </source>
</reference>
<sequence>MKSILEHFANGDLNPLARKFSPGSPYAESIHVLGEKRDELEALLSPEQSRLLEEYAVQHNETDGLNGIDDFICGFKIGMRMAIEVFEEQSPIMGVGMFDN</sequence>
<evidence type="ECO:0000313" key="1">
    <source>
        <dbReference type="EMBL" id="TCL45106.1"/>
    </source>
</evidence>
<organism evidence="1 2">
    <name type="scientific">Harryflintia acetispora</name>
    <dbReference type="NCBI Taxonomy" id="1849041"/>
    <lineage>
        <taxon>Bacteria</taxon>
        <taxon>Bacillati</taxon>
        <taxon>Bacillota</taxon>
        <taxon>Clostridia</taxon>
        <taxon>Eubacteriales</taxon>
        <taxon>Oscillospiraceae</taxon>
        <taxon>Harryflintia</taxon>
    </lineage>
</organism>
<gene>
    <name evidence="1" type="ORF">EDD78_10184</name>
</gene>
<dbReference type="RefSeq" id="WP_079700215.1">
    <property type="nucleotide sequence ID" value="NZ_SLUK01000001.1"/>
</dbReference>
<dbReference type="AlphaFoldDB" id="A0A9X8UL71"/>
<dbReference type="InterPro" id="IPR049215">
    <property type="entry name" value="DUF6809"/>
</dbReference>
<keyword evidence="2" id="KW-1185">Reference proteome</keyword>
<evidence type="ECO:0000313" key="2">
    <source>
        <dbReference type="Proteomes" id="UP000294682"/>
    </source>
</evidence>